<keyword evidence="2" id="KW-1185">Reference proteome</keyword>
<evidence type="ECO:0000313" key="2">
    <source>
        <dbReference type="Proteomes" id="UP000005239"/>
    </source>
</evidence>
<dbReference type="InterPro" id="IPR002601">
    <property type="entry name" value="C6_domain"/>
</dbReference>
<dbReference type="Pfam" id="PF01681">
    <property type="entry name" value="C6"/>
    <property type="match status" value="1"/>
</dbReference>
<reference evidence="1" key="2">
    <citation type="submission" date="2022-06" db="UniProtKB">
        <authorList>
            <consortium name="EnsemblMetazoa"/>
        </authorList>
    </citation>
    <scope>IDENTIFICATION</scope>
    <source>
        <strain evidence="1">PS312</strain>
    </source>
</reference>
<dbReference type="PANTHER" id="PTHR21629:SF5">
    <property type="entry name" value="C6 DOMAIN-CONTAINING PROTEIN"/>
    <property type="match status" value="1"/>
</dbReference>
<organism evidence="1 2">
    <name type="scientific">Pristionchus pacificus</name>
    <name type="common">Parasitic nematode worm</name>
    <dbReference type="NCBI Taxonomy" id="54126"/>
    <lineage>
        <taxon>Eukaryota</taxon>
        <taxon>Metazoa</taxon>
        <taxon>Ecdysozoa</taxon>
        <taxon>Nematoda</taxon>
        <taxon>Chromadorea</taxon>
        <taxon>Rhabditida</taxon>
        <taxon>Rhabditina</taxon>
        <taxon>Diplogasteromorpha</taxon>
        <taxon>Diplogasteroidea</taxon>
        <taxon>Neodiplogasteridae</taxon>
        <taxon>Pristionchus</taxon>
    </lineage>
</organism>
<sequence length="122" mass="13360">MLRYAGNEYAVSLSELIVTRDGQGAQEMTRDETDRVTGACATRTFTCMSAVANNPNIELNRGFGVVQDDEDGVRDGVATFTVSCNTEGNAWLYMGVAITQVECAAGRQDDGRMRMFICDWKA</sequence>
<accession>A0A8R1Y8Y9</accession>
<name>A0A2A6CN32_PRIPA</name>
<dbReference type="PANTHER" id="PTHR21629">
    <property type="entry name" value="C6 DOMAIN-CONTAINING PROTEIN"/>
    <property type="match status" value="1"/>
</dbReference>
<gene>
    <name evidence="1" type="primary">WBGene00096692</name>
</gene>
<accession>A0A2A6CN32</accession>
<dbReference type="EnsemblMetazoa" id="PPA07138.1">
    <property type="protein sequence ID" value="PPA07138.1"/>
    <property type="gene ID" value="WBGene00096692"/>
</dbReference>
<evidence type="ECO:0000313" key="1">
    <source>
        <dbReference type="EnsemblMetazoa" id="PPA07138.1"/>
    </source>
</evidence>
<proteinExistence type="predicted"/>
<dbReference type="AlphaFoldDB" id="A0A2A6CN32"/>
<reference evidence="2" key="1">
    <citation type="journal article" date="2008" name="Nat. Genet.">
        <title>The Pristionchus pacificus genome provides a unique perspective on nematode lifestyle and parasitism.</title>
        <authorList>
            <person name="Dieterich C."/>
            <person name="Clifton S.W."/>
            <person name="Schuster L.N."/>
            <person name="Chinwalla A."/>
            <person name="Delehaunty K."/>
            <person name="Dinkelacker I."/>
            <person name="Fulton L."/>
            <person name="Fulton R."/>
            <person name="Godfrey J."/>
            <person name="Minx P."/>
            <person name="Mitreva M."/>
            <person name="Roeseler W."/>
            <person name="Tian H."/>
            <person name="Witte H."/>
            <person name="Yang S.P."/>
            <person name="Wilson R.K."/>
            <person name="Sommer R.J."/>
        </authorList>
    </citation>
    <scope>NUCLEOTIDE SEQUENCE [LARGE SCALE GENOMIC DNA]</scope>
    <source>
        <strain evidence="2">PS312</strain>
    </source>
</reference>
<dbReference type="Proteomes" id="UP000005239">
    <property type="component" value="Unassembled WGS sequence"/>
</dbReference>
<protein>
    <submittedName>
        <fullName evidence="1">C6 domain-containing protein</fullName>
    </submittedName>
</protein>